<evidence type="ECO:0000256" key="1">
    <source>
        <dbReference type="SAM" id="MobiDB-lite"/>
    </source>
</evidence>
<feature type="transmembrane region" description="Helical" evidence="2">
    <location>
        <begin position="306"/>
        <end position="324"/>
    </location>
</feature>
<feature type="region of interest" description="Disordered" evidence="1">
    <location>
        <begin position="203"/>
        <end position="236"/>
    </location>
</feature>
<feature type="transmembrane region" description="Helical" evidence="2">
    <location>
        <begin position="166"/>
        <end position="185"/>
    </location>
</feature>
<protein>
    <submittedName>
        <fullName evidence="3">Uncharacterized membrane protein</fullName>
    </submittedName>
</protein>
<dbReference type="EMBL" id="FORI01000001">
    <property type="protein sequence ID" value="SFI39910.1"/>
    <property type="molecule type" value="Genomic_DNA"/>
</dbReference>
<feature type="transmembrane region" description="Helical" evidence="2">
    <location>
        <begin position="242"/>
        <end position="270"/>
    </location>
</feature>
<organism evidence="3 4">
    <name type="scientific">Treponema bryantii</name>
    <dbReference type="NCBI Taxonomy" id="163"/>
    <lineage>
        <taxon>Bacteria</taxon>
        <taxon>Pseudomonadati</taxon>
        <taxon>Spirochaetota</taxon>
        <taxon>Spirochaetia</taxon>
        <taxon>Spirochaetales</taxon>
        <taxon>Treponemataceae</taxon>
        <taxon>Treponema</taxon>
    </lineage>
</organism>
<dbReference type="InterPro" id="IPR010898">
    <property type="entry name" value="Hpre_diP_synth_I"/>
</dbReference>
<keyword evidence="4" id="KW-1185">Reference proteome</keyword>
<dbReference type="Gene3D" id="1.10.1760.20">
    <property type="match status" value="1"/>
</dbReference>
<feature type="transmembrane region" description="Helical" evidence="2">
    <location>
        <begin position="50"/>
        <end position="73"/>
    </location>
</feature>
<feature type="transmembrane region" description="Helical" evidence="2">
    <location>
        <begin position="85"/>
        <end position="107"/>
    </location>
</feature>
<evidence type="ECO:0000256" key="2">
    <source>
        <dbReference type="SAM" id="Phobius"/>
    </source>
</evidence>
<feature type="compositionally biased region" description="Low complexity" evidence="1">
    <location>
        <begin position="203"/>
        <end position="214"/>
    </location>
</feature>
<sequence>MQSVNNLQSGVYSDFGADTRHQIARLTALTLVLSYAELLVPRVIPFFRLGLGNAALLMGLGLMFPVFMLLSVIKSVAANLMAGTLFSPFFLVSLAQSLASALVMFVLGRVARVPRESPGHTVSLENSEVRHNLFSLYGISVAGSAVSALVQISLSSLYLGQGTWSLLGPMLLFNAVSGVITAWLAEMLGGGSLPLASKTVVSTPSTGSGTATTVFSATPSAGTPRNAPDSSGSHTAHRPRNILRLAIILAAAASVFFIKNTAILCGLLLLSFLAQKFAGRKILLLPHLSLWLFVLVTSVLVPNGRVLFSIAGFSITGGALLTGLQKALRLSTVSALSQCAVTIQPKENTILALSLNYYKLMLDSLQNTQGSIITKLKAAFGMCMFTQQPESSQNQNEEK</sequence>
<gene>
    <name evidence="3" type="ORF">SAMN04487775_101121</name>
</gene>
<feature type="compositionally biased region" description="Polar residues" evidence="1">
    <location>
        <begin position="215"/>
        <end position="234"/>
    </location>
</feature>
<keyword evidence="2" id="KW-0472">Membrane</keyword>
<name>A0A1I3HWF6_9SPIR</name>
<dbReference type="OrthoDB" id="359210at2"/>
<feature type="transmembrane region" description="Helical" evidence="2">
    <location>
        <begin position="282"/>
        <end position="300"/>
    </location>
</feature>
<proteinExistence type="predicted"/>
<dbReference type="Proteomes" id="UP000182737">
    <property type="component" value="Unassembled WGS sequence"/>
</dbReference>
<reference evidence="4" key="1">
    <citation type="submission" date="2016-10" db="EMBL/GenBank/DDBJ databases">
        <authorList>
            <person name="Varghese N."/>
            <person name="Submissions S."/>
        </authorList>
    </citation>
    <scope>NUCLEOTIDE SEQUENCE [LARGE SCALE GENOMIC DNA]</scope>
    <source>
        <strain evidence="4">XBD1002</strain>
    </source>
</reference>
<feature type="transmembrane region" description="Helical" evidence="2">
    <location>
        <begin position="134"/>
        <end position="154"/>
    </location>
</feature>
<evidence type="ECO:0000313" key="4">
    <source>
        <dbReference type="Proteomes" id="UP000182737"/>
    </source>
</evidence>
<keyword evidence="2" id="KW-1133">Transmembrane helix</keyword>
<accession>A0A1I3HWF6</accession>
<keyword evidence="2" id="KW-0812">Transmembrane</keyword>
<dbReference type="Pfam" id="PF07456">
    <property type="entry name" value="Hpre_diP_synt_I"/>
    <property type="match status" value="1"/>
</dbReference>
<dbReference type="RefSeq" id="WP_074929701.1">
    <property type="nucleotide sequence ID" value="NZ_FORI01000001.1"/>
</dbReference>
<evidence type="ECO:0000313" key="3">
    <source>
        <dbReference type="EMBL" id="SFI39910.1"/>
    </source>
</evidence>
<dbReference type="AlphaFoldDB" id="A0A1I3HWF6"/>